<evidence type="ECO:0000313" key="14">
    <source>
        <dbReference type="Proteomes" id="UP000614469"/>
    </source>
</evidence>
<dbReference type="PROSITE" id="PS51273">
    <property type="entry name" value="GATASE_TYPE_1"/>
    <property type="match status" value="1"/>
</dbReference>
<dbReference type="AlphaFoldDB" id="A0A8J6TEI7"/>
<evidence type="ECO:0000256" key="1">
    <source>
        <dbReference type="ARBA" id="ARBA00005091"/>
    </source>
</evidence>
<comment type="subunit">
    <text evidence="2 10">Heterodimer of HisH and HisF.</text>
</comment>
<reference evidence="13 14" key="1">
    <citation type="submission" date="2020-08" db="EMBL/GenBank/DDBJ databases">
        <title>Bridging the membrane lipid divide: bacteria of the FCB group superphylum have the potential to synthesize archaeal ether lipids.</title>
        <authorList>
            <person name="Villanueva L."/>
            <person name="Von Meijenfeldt F.A.B."/>
            <person name="Westbye A.B."/>
            <person name="Yadav S."/>
            <person name="Hopmans E.C."/>
            <person name="Dutilh B.E."/>
            <person name="Sinninghe Damste J.S."/>
        </authorList>
    </citation>
    <scope>NUCLEOTIDE SEQUENCE [LARGE SCALE GENOMIC DNA]</scope>
    <source>
        <strain evidence="13">NIOZ-UU36</strain>
    </source>
</reference>
<comment type="catalytic activity">
    <reaction evidence="8 10">
        <text>5-[(5-phospho-1-deoxy-D-ribulos-1-ylimino)methylamino]-1-(5-phospho-beta-D-ribosyl)imidazole-4-carboxamide + L-glutamine = D-erythro-1-(imidazol-4-yl)glycerol 3-phosphate + 5-amino-1-(5-phospho-beta-D-ribosyl)imidazole-4-carboxamide + L-glutamate + H(+)</text>
        <dbReference type="Rhea" id="RHEA:24793"/>
        <dbReference type="ChEBI" id="CHEBI:15378"/>
        <dbReference type="ChEBI" id="CHEBI:29985"/>
        <dbReference type="ChEBI" id="CHEBI:58278"/>
        <dbReference type="ChEBI" id="CHEBI:58359"/>
        <dbReference type="ChEBI" id="CHEBI:58475"/>
        <dbReference type="ChEBI" id="CHEBI:58525"/>
        <dbReference type="EC" id="4.3.2.10"/>
    </reaction>
</comment>
<dbReference type="PANTHER" id="PTHR42701">
    <property type="entry name" value="IMIDAZOLE GLYCEROL PHOSPHATE SYNTHASE SUBUNIT HISH"/>
    <property type="match status" value="1"/>
</dbReference>
<keyword evidence="3 10" id="KW-0028">Amino-acid biosynthesis</keyword>
<dbReference type="HAMAP" id="MF_00278">
    <property type="entry name" value="HisH"/>
    <property type="match status" value="1"/>
</dbReference>
<dbReference type="PIRSF" id="PIRSF000495">
    <property type="entry name" value="Amidotransf_hisH"/>
    <property type="match status" value="1"/>
</dbReference>
<protein>
    <recommendedName>
        <fullName evidence="10">Imidazole glycerol phosphate synthase subunit HisH</fullName>
        <ecNumber evidence="10">4.3.2.10</ecNumber>
    </recommendedName>
    <alternativeName>
        <fullName evidence="10">IGP synthase glutaminase subunit</fullName>
        <ecNumber evidence="10">3.5.1.2</ecNumber>
    </alternativeName>
    <alternativeName>
        <fullName evidence="10">IGP synthase subunit HisH</fullName>
    </alternativeName>
    <alternativeName>
        <fullName evidence="10">ImGP synthase subunit HisH</fullName>
        <shortName evidence="10">IGPS subunit HisH</shortName>
    </alternativeName>
</protein>
<feature type="active site" evidence="10 11">
    <location>
        <position position="186"/>
    </location>
</feature>
<gene>
    <name evidence="10 13" type="primary">hisH</name>
    <name evidence="13" type="ORF">H8E29_08205</name>
</gene>
<dbReference type="SUPFAM" id="SSF52317">
    <property type="entry name" value="Class I glutamine amidotransferase-like"/>
    <property type="match status" value="1"/>
</dbReference>
<dbReference type="GO" id="GO:0004359">
    <property type="term" value="F:glutaminase activity"/>
    <property type="evidence" value="ECO:0007669"/>
    <property type="project" value="UniProtKB-EC"/>
</dbReference>
<dbReference type="InterPro" id="IPR010139">
    <property type="entry name" value="Imidazole-glycPsynth_HisH"/>
</dbReference>
<name>A0A8J6TEI7_9CHLR</name>
<comment type="catalytic activity">
    <reaction evidence="9 10">
        <text>L-glutamine + H2O = L-glutamate + NH4(+)</text>
        <dbReference type="Rhea" id="RHEA:15889"/>
        <dbReference type="ChEBI" id="CHEBI:15377"/>
        <dbReference type="ChEBI" id="CHEBI:28938"/>
        <dbReference type="ChEBI" id="CHEBI:29985"/>
        <dbReference type="ChEBI" id="CHEBI:58359"/>
        <dbReference type="EC" id="3.5.1.2"/>
    </reaction>
</comment>
<keyword evidence="7 10" id="KW-0456">Lyase</keyword>
<dbReference type="GO" id="GO:0000107">
    <property type="term" value="F:imidazoleglycerol-phosphate synthase activity"/>
    <property type="evidence" value="ECO:0007669"/>
    <property type="project" value="UniProtKB-UniRule"/>
</dbReference>
<feature type="active site" evidence="10 11">
    <location>
        <position position="188"/>
    </location>
</feature>
<evidence type="ECO:0000259" key="12">
    <source>
        <dbReference type="Pfam" id="PF00117"/>
    </source>
</evidence>
<comment type="pathway">
    <text evidence="1 10">Amino-acid biosynthesis; L-histidine biosynthesis; L-histidine from 5-phospho-alpha-D-ribose 1-diphosphate: step 5/9.</text>
</comment>
<comment type="subcellular location">
    <subcellularLocation>
        <location evidence="10">Cytoplasm</location>
    </subcellularLocation>
</comment>
<keyword evidence="10" id="KW-0963">Cytoplasm</keyword>
<feature type="domain" description="Glutamine amidotransferase" evidence="12">
    <location>
        <begin position="4"/>
        <end position="202"/>
    </location>
</feature>
<sequence>MITIVDYGVGNLGSIANMLKKIGTKAEASSDPDILHKADKLIFPGVGAFDAGMRKLRESGLVPVLNELVLEKRIPVLGLCLGMQLMTKRSEEGAEAGLGWIDAETVRFKFGPENAHLKIPHMGWNTLDIRRQHSLVSDLGFESRFYFVHSYHIVCSDEMDVVAYTEYGYPLATVINKGNIMGAQFHPEKSHKFGMKLLKNFVELV</sequence>
<keyword evidence="6 10" id="KW-0368">Histidine biosynthesis</keyword>
<evidence type="ECO:0000256" key="5">
    <source>
        <dbReference type="ARBA" id="ARBA00022962"/>
    </source>
</evidence>
<dbReference type="InterPro" id="IPR017926">
    <property type="entry name" value="GATASE"/>
</dbReference>
<dbReference type="CDD" id="cd01748">
    <property type="entry name" value="GATase1_IGP_Synthase"/>
    <property type="match status" value="1"/>
</dbReference>
<accession>A0A8J6TEI7</accession>
<keyword evidence="4 10" id="KW-0378">Hydrolase</keyword>
<feature type="active site" description="Nucleophile" evidence="10 11">
    <location>
        <position position="80"/>
    </location>
</feature>
<dbReference type="Pfam" id="PF00117">
    <property type="entry name" value="GATase"/>
    <property type="match status" value="1"/>
</dbReference>
<proteinExistence type="inferred from homology"/>
<evidence type="ECO:0000256" key="10">
    <source>
        <dbReference type="HAMAP-Rule" id="MF_00278"/>
    </source>
</evidence>
<comment type="caution">
    <text evidence="13">The sequence shown here is derived from an EMBL/GenBank/DDBJ whole genome shotgun (WGS) entry which is preliminary data.</text>
</comment>
<evidence type="ECO:0000256" key="8">
    <source>
        <dbReference type="ARBA" id="ARBA00047838"/>
    </source>
</evidence>
<dbReference type="NCBIfam" id="TIGR01855">
    <property type="entry name" value="IMP_synth_hisH"/>
    <property type="match status" value="1"/>
</dbReference>
<dbReference type="GO" id="GO:0016829">
    <property type="term" value="F:lyase activity"/>
    <property type="evidence" value="ECO:0007669"/>
    <property type="project" value="UniProtKB-KW"/>
</dbReference>
<dbReference type="GO" id="GO:0005737">
    <property type="term" value="C:cytoplasm"/>
    <property type="evidence" value="ECO:0007669"/>
    <property type="project" value="UniProtKB-SubCell"/>
</dbReference>
<dbReference type="EMBL" id="JACNJN010000097">
    <property type="protein sequence ID" value="MBC8335231.1"/>
    <property type="molecule type" value="Genomic_DNA"/>
</dbReference>
<dbReference type="Gene3D" id="3.40.50.880">
    <property type="match status" value="1"/>
</dbReference>
<evidence type="ECO:0000256" key="3">
    <source>
        <dbReference type="ARBA" id="ARBA00022605"/>
    </source>
</evidence>
<evidence type="ECO:0000256" key="6">
    <source>
        <dbReference type="ARBA" id="ARBA00023102"/>
    </source>
</evidence>
<dbReference type="PANTHER" id="PTHR42701:SF1">
    <property type="entry name" value="IMIDAZOLE GLYCEROL PHOSPHATE SYNTHASE SUBUNIT HISH"/>
    <property type="match status" value="1"/>
</dbReference>
<dbReference type="InterPro" id="IPR029062">
    <property type="entry name" value="Class_I_gatase-like"/>
</dbReference>
<evidence type="ECO:0000256" key="9">
    <source>
        <dbReference type="ARBA" id="ARBA00049534"/>
    </source>
</evidence>
<dbReference type="EC" id="4.3.2.10" evidence="10"/>
<comment type="function">
    <text evidence="10">IGPS catalyzes the conversion of PRFAR and glutamine to IGP, AICAR and glutamate. The HisH subunit catalyzes the hydrolysis of glutamine to glutamate and ammonia as part of the synthesis of IGP and AICAR. The resulting ammonia molecule is channeled to the active site of HisF.</text>
</comment>
<evidence type="ECO:0000313" key="13">
    <source>
        <dbReference type="EMBL" id="MBC8335231.1"/>
    </source>
</evidence>
<dbReference type="EC" id="3.5.1.2" evidence="10"/>
<evidence type="ECO:0000256" key="11">
    <source>
        <dbReference type="PIRSR" id="PIRSR000495-1"/>
    </source>
</evidence>
<evidence type="ECO:0000256" key="7">
    <source>
        <dbReference type="ARBA" id="ARBA00023239"/>
    </source>
</evidence>
<organism evidence="13 14">
    <name type="scientific">Candidatus Desulfolinea nitratireducens</name>
    <dbReference type="NCBI Taxonomy" id="2841698"/>
    <lineage>
        <taxon>Bacteria</taxon>
        <taxon>Bacillati</taxon>
        <taxon>Chloroflexota</taxon>
        <taxon>Anaerolineae</taxon>
        <taxon>Anaerolineales</taxon>
        <taxon>Anaerolineales incertae sedis</taxon>
        <taxon>Candidatus Desulfolinea</taxon>
    </lineage>
</organism>
<evidence type="ECO:0000256" key="4">
    <source>
        <dbReference type="ARBA" id="ARBA00022801"/>
    </source>
</evidence>
<keyword evidence="5 10" id="KW-0315">Glutamine amidotransferase</keyword>
<dbReference type="GO" id="GO:0000105">
    <property type="term" value="P:L-histidine biosynthetic process"/>
    <property type="evidence" value="ECO:0007669"/>
    <property type="project" value="UniProtKB-UniRule"/>
</dbReference>
<evidence type="ECO:0000256" key="2">
    <source>
        <dbReference type="ARBA" id="ARBA00011152"/>
    </source>
</evidence>
<dbReference type="Proteomes" id="UP000614469">
    <property type="component" value="Unassembled WGS sequence"/>
</dbReference>
<dbReference type="UniPathway" id="UPA00031">
    <property type="reaction ID" value="UER00010"/>
</dbReference>